<keyword evidence="3" id="KW-1185">Reference proteome</keyword>
<dbReference type="AlphaFoldDB" id="A0A679FUM3"/>
<evidence type="ECO:0000313" key="3">
    <source>
        <dbReference type="Proteomes" id="UP000501421"/>
    </source>
</evidence>
<sequence length="443" mass="51155">MTMGRHVLLSFLGLSDYEYCFYTYEGKTSSYTRFVQTAVYELLRGEQPMDVIVFATKEARERNGEDRLRGEEQLEGLMTAFRRIAPEANVKMVDIDNGQDERTNWRLFDRIMSEIGEGDTIYFDITHSFRSIPFVALIVLNYARLVKKAEIGAIVYGWFEVLGRPMDVKQMPPEERLAPIVNLTSMASLLDWTNGVDQFLRTGDAALIRALTEKENRHVFCDPTASRELRNEVAALNKLAKQLDQTEKAIRTCRSLDIDEEVRKFREQLARVRSAPTEAVKPLVPLLDEMEKKYAIFSDDPIINSWQAVRWCLNHGLIQSALTMLEENAVTAICRAFSLDERKEEVRKDIHSTIQIVLRRIPRDEWRVHSPELVERMANALDSYREELKPFGQIKELRNDINHAGTRPNPLPAEKFMPKAVALFEQFSSFFERMSMLAKSMSK</sequence>
<dbReference type="NCBIfam" id="TIGR02221">
    <property type="entry name" value="cas_TM1812"/>
    <property type="match status" value="1"/>
</dbReference>
<keyword evidence="1" id="KW-0175">Coiled coil</keyword>
<dbReference type="Proteomes" id="UP000501421">
    <property type="component" value="Chromosome"/>
</dbReference>
<dbReference type="CDD" id="cd09732">
    <property type="entry name" value="Csx1_III-U"/>
    <property type="match status" value="1"/>
</dbReference>
<organism evidence="2 3">
    <name type="scientific">Geobacillus subterraneus</name>
    <dbReference type="NCBI Taxonomy" id="129338"/>
    <lineage>
        <taxon>Bacteria</taxon>
        <taxon>Bacillati</taxon>
        <taxon>Bacillota</taxon>
        <taxon>Bacilli</taxon>
        <taxon>Bacillales</taxon>
        <taxon>Anoxybacillaceae</taxon>
        <taxon>Geobacillus</taxon>
    </lineage>
</organism>
<evidence type="ECO:0008006" key="4">
    <source>
        <dbReference type="Google" id="ProtNLM"/>
    </source>
</evidence>
<protein>
    <recommendedName>
        <fullName evidence="4">CRISPR-associated protein</fullName>
    </recommendedName>
</protein>
<feature type="coiled-coil region" evidence="1">
    <location>
        <begin position="226"/>
        <end position="256"/>
    </location>
</feature>
<dbReference type="EMBL" id="AP022557">
    <property type="protein sequence ID" value="BBW98375.1"/>
    <property type="molecule type" value="Genomic_DNA"/>
</dbReference>
<name>A0A679FUM3_9BACL</name>
<evidence type="ECO:0000256" key="1">
    <source>
        <dbReference type="SAM" id="Coils"/>
    </source>
</evidence>
<reference evidence="3" key="1">
    <citation type="journal article" date="2020" name="Microbiol. Resour. Announc.">
        <title>Complete Genome Sequence of Geobacillus sp. Strain E55-1, Isolated from Mine Geyser in Japan.</title>
        <authorList>
            <person name="Miyazaki K."/>
            <person name="Hase E."/>
            <person name="Tokito N."/>
        </authorList>
    </citation>
    <scope>NUCLEOTIDE SEQUENCE [LARGE SCALE GENOMIC DNA]</scope>
    <source>
        <strain evidence="3">E55-1</strain>
    </source>
</reference>
<dbReference type="InterPro" id="IPR013383">
    <property type="entry name" value="CRISPR-assoc_prot_DxTHG_CS"/>
</dbReference>
<evidence type="ECO:0000313" key="2">
    <source>
        <dbReference type="EMBL" id="BBW98375.1"/>
    </source>
</evidence>
<proteinExistence type="predicted"/>
<dbReference type="InterPro" id="IPR011742">
    <property type="entry name" value="CRISPR-assoc_prot_TM1812"/>
</dbReference>
<dbReference type="NCBIfam" id="TIGR02549">
    <property type="entry name" value="CRISPR_DxTHG"/>
    <property type="match status" value="1"/>
</dbReference>
<accession>A0A679FUM3</accession>
<gene>
    <name evidence="2" type="ORF">GsuE55_32080</name>
</gene>